<dbReference type="Pfam" id="PF01443">
    <property type="entry name" value="Viral_helicase1"/>
    <property type="match status" value="1"/>
</dbReference>
<evidence type="ECO:0000259" key="1">
    <source>
        <dbReference type="Pfam" id="PF01443"/>
    </source>
</evidence>
<dbReference type="InterPro" id="IPR027351">
    <property type="entry name" value="(+)RNA_virus_helicase_core_dom"/>
</dbReference>
<dbReference type="InterPro" id="IPR027417">
    <property type="entry name" value="P-loop_NTPase"/>
</dbReference>
<name>A0A220NQ58_9VIRU</name>
<accession>A0A220NQ58</accession>
<proteinExistence type="predicted"/>
<gene>
    <name evidence="2" type="primary">TGBp1</name>
</gene>
<dbReference type="Proteomes" id="UP000203745">
    <property type="component" value="Segment"/>
</dbReference>
<dbReference type="EMBL" id="MF150240">
    <property type="protein sequence ID" value="ASJ78785.1"/>
    <property type="molecule type" value="Genomic_RNA"/>
</dbReference>
<evidence type="ECO:0000313" key="2">
    <source>
        <dbReference type="EMBL" id="ASJ78785.1"/>
    </source>
</evidence>
<protein>
    <submittedName>
        <fullName evidence="2">Triple gene block protein 1</fullName>
    </submittedName>
</protein>
<dbReference type="SUPFAM" id="SSF52540">
    <property type="entry name" value="P-loop containing nucleoside triphosphate hydrolases"/>
    <property type="match status" value="1"/>
</dbReference>
<dbReference type="OrthoDB" id="16070at10239"/>
<feature type="domain" description="(+)RNA virus helicase C-terminal" evidence="1">
    <location>
        <begin position="31"/>
        <end position="223"/>
    </location>
</feature>
<organism evidence="2">
    <name type="scientific">Vanilla virus X</name>
    <dbReference type="NCBI Taxonomy" id="2016427"/>
    <lineage>
        <taxon>Viruses</taxon>
        <taxon>Riboviria</taxon>
        <taxon>Orthornavirae</taxon>
        <taxon>Kitrinoviricota</taxon>
        <taxon>Alsuviricetes</taxon>
        <taxon>Tymovirales</taxon>
        <taxon>Alphaflexiviridae</taxon>
        <taxon>Potexvirus</taxon>
        <taxon>Potexvirus ecsvanillae</taxon>
    </lineage>
</organism>
<evidence type="ECO:0000313" key="3">
    <source>
        <dbReference type="Proteomes" id="UP000203745"/>
    </source>
</evidence>
<reference evidence="2" key="1">
    <citation type="submission" date="2017-05" db="EMBL/GenBank/DDBJ databases">
        <title>Two novel virus species in the Alphaflexiviridae family revealed by deep sequencing of the Vanilla (Orchidaceae) virome.</title>
        <authorList>
            <person name="Grisoni M."/>
            <person name="Marais A."/>
            <person name="Filloux D."/>
            <person name="Saison A."/>
            <person name="Faure C."/>
            <person name="Julian C."/>
            <person name="Theil S."/>
            <person name="Contreras S."/>
            <person name="Teycheney P.-Y."/>
            <person name="Roumagnac P."/>
            <person name="Candresse T."/>
        </authorList>
    </citation>
    <scope>NUCLEOTIDE SEQUENCE [LARGE SCALE GENOMIC DNA]</scope>
    <source>
        <strain evidence="2">CRV2148POT</strain>
    </source>
</reference>
<dbReference type="GO" id="GO:0005524">
    <property type="term" value="F:ATP binding"/>
    <property type="evidence" value="ECO:0007669"/>
    <property type="project" value="InterPro"/>
</dbReference>
<sequence>MADYTTNIENFLVSLGFIRTPTPLNHKTRPIVFHAVAGAGKTTALIKIIQDYPVTVATNSDTLCLTSGAQIVKYTPGVRYNIVDEYQLCPEIPDADIIIGDPLQIGATHTLAHYSLNRTLRFGRQTAAFVQAVTGIHIEATFDDILEKGDPFTRDPVGQIICGSPVACRLLQWHKVEHLHPAQAVGKTFDSVTVYASSKDLSDIPLQHRYVILTRHRTLLLILAPGH</sequence>
<keyword evidence="3" id="KW-1185">Reference proteome</keyword>